<dbReference type="Gene3D" id="2.60.40.640">
    <property type="match status" value="2"/>
</dbReference>
<dbReference type="EMBL" id="UOFH01000399">
    <property type="protein sequence ID" value="VAW67622.1"/>
    <property type="molecule type" value="Genomic_DNA"/>
</dbReference>
<organism evidence="2">
    <name type="scientific">hydrothermal vent metagenome</name>
    <dbReference type="NCBI Taxonomy" id="652676"/>
    <lineage>
        <taxon>unclassified sequences</taxon>
        <taxon>metagenomes</taxon>
        <taxon>ecological metagenomes</taxon>
    </lineage>
</organism>
<evidence type="ECO:0008006" key="3">
    <source>
        <dbReference type="Google" id="ProtNLM"/>
    </source>
</evidence>
<evidence type="ECO:0000313" key="2">
    <source>
        <dbReference type="EMBL" id="VAW67622.1"/>
    </source>
</evidence>
<name>A0A3B0XWV4_9ZZZZ</name>
<dbReference type="SUPFAM" id="SSF81296">
    <property type="entry name" value="E set domains"/>
    <property type="match status" value="2"/>
</dbReference>
<feature type="transmembrane region" description="Helical" evidence="1">
    <location>
        <begin position="149"/>
        <end position="166"/>
    </location>
</feature>
<sequence>MSKCDISINPTQTHYKMGDTIKGEVKVEVNKECKCDALKIKKFWQTHGKGNRTRGKADELVLFTGTWQPGVYVYEFSFKLVKGPLTHHGHYINIDWYLNARADVPWSTDSKKEIDFIVEKGVDPIESDSENHYRTQYNKYKKSPANTGLFKPFPLIFIFLGIAAIYFEWAFIIGALFIIAGSVIYYQLIQSSLAEKKLGEVKCDVNGEEYRAGDTLSASISFTPKKNININKVIAKLTGKEMVVSGSGTRESRYTNIIFENKVVLVGPGDYQKDFPVQKKCRFELPVDAAASFYTDDNKIVWSVDFEVDIPKWPDWVNEVPIRVLS</sequence>
<dbReference type="InterPro" id="IPR014756">
    <property type="entry name" value="Ig_E-set"/>
</dbReference>
<keyword evidence="1" id="KW-0812">Transmembrane</keyword>
<protein>
    <recommendedName>
        <fullName evidence="3">Arrestin-like N-terminal domain-containing protein</fullName>
    </recommendedName>
</protein>
<accession>A0A3B0XWV4</accession>
<feature type="transmembrane region" description="Helical" evidence="1">
    <location>
        <begin position="172"/>
        <end position="189"/>
    </location>
</feature>
<dbReference type="InterPro" id="IPR014752">
    <property type="entry name" value="Arrestin-like_C"/>
</dbReference>
<reference evidence="2" key="1">
    <citation type="submission" date="2018-06" db="EMBL/GenBank/DDBJ databases">
        <authorList>
            <person name="Zhirakovskaya E."/>
        </authorList>
    </citation>
    <scope>NUCLEOTIDE SEQUENCE</scope>
</reference>
<dbReference type="AlphaFoldDB" id="A0A3B0XWV4"/>
<keyword evidence="1" id="KW-0472">Membrane</keyword>
<evidence type="ECO:0000256" key="1">
    <source>
        <dbReference type="SAM" id="Phobius"/>
    </source>
</evidence>
<proteinExistence type="predicted"/>
<keyword evidence="1" id="KW-1133">Transmembrane helix</keyword>
<gene>
    <name evidence="2" type="ORF">MNBD_GAMMA08-3033</name>
</gene>